<evidence type="ECO:0000256" key="6">
    <source>
        <dbReference type="ARBA" id="ARBA00022968"/>
    </source>
</evidence>
<dbReference type="Gene3D" id="2.40.50.140">
    <property type="entry name" value="Nucleic acid-binding proteins"/>
    <property type="match status" value="1"/>
</dbReference>
<evidence type="ECO:0000256" key="8">
    <source>
        <dbReference type="ARBA" id="ARBA00023004"/>
    </source>
</evidence>
<evidence type="ECO:0000313" key="12">
    <source>
        <dbReference type="EMBL" id="NIR74188.1"/>
    </source>
</evidence>
<comment type="subcellular location">
    <subcellularLocation>
        <location evidence="1">Membrane</location>
    </subcellularLocation>
</comment>
<dbReference type="GO" id="GO:0005886">
    <property type="term" value="C:plasma membrane"/>
    <property type="evidence" value="ECO:0007669"/>
    <property type="project" value="InterPro"/>
</dbReference>
<evidence type="ECO:0000313" key="13">
    <source>
        <dbReference type="Proteomes" id="UP000702544"/>
    </source>
</evidence>
<dbReference type="EMBL" id="JAACAK010000028">
    <property type="protein sequence ID" value="NIR74188.1"/>
    <property type="molecule type" value="Genomic_DNA"/>
</dbReference>
<evidence type="ECO:0000256" key="11">
    <source>
        <dbReference type="SAM" id="Phobius"/>
    </source>
</evidence>
<protein>
    <submittedName>
        <fullName evidence="12">Cytochrome c maturation protein CcmE</fullName>
    </submittedName>
</protein>
<sequence length="157" mass="17172">MNKKLTLAIGVLVVVVVFGYFAFGGLGRSLVYFWTPSELLAEGDAAYGTSVRLGGMVEPGSVRWDAETQDLRFRLVDEGGIVEVQSVGVPPQMFLEATEHNQPIGAVVEGSLTREGVFRATNLMVKHSEEYRAPQHAGEKDEYYRELFEDQGAGDGS</sequence>
<evidence type="ECO:0000256" key="1">
    <source>
        <dbReference type="ARBA" id="ARBA00004370"/>
    </source>
</evidence>
<dbReference type="GO" id="GO:0020037">
    <property type="term" value="F:heme binding"/>
    <property type="evidence" value="ECO:0007669"/>
    <property type="project" value="InterPro"/>
</dbReference>
<proteinExistence type="predicted"/>
<evidence type="ECO:0000256" key="3">
    <source>
        <dbReference type="ARBA" id="ARBA00022692"/>
    </source>
</evidence>
<name>A0AAE4Z717_9BACT</name>
<dbReference type="GO" id="GO:0046872">
    <property type="term" value="F:metal ion binding"/>
    <property type="evidence" value="ECO:0007669"/>
    <property type="project" value="UniProtKB-KW"/>
</dbReference>
<dbReference type="AlphaFoldDB" id="A0AAE4Z717"/>
<evidence type="ECO:0000256" key="2">
    <source>
        <dbReference type="ARBA" id="ARBA00022617"/>
    </source>
</evidence>
<evidence type="ECO:0000256" key="9">
    <source>
        <dbReference type="ARBA" id="ARBA00023136"/>
    </source>
</evidence>
<evidence type="ECO:0000256" key="4">
    <source>
        <dbReference type="ARBA" id="ARBA00022723"/>
    </source>
</evidence>
<keyword evidence="8 10" id="KW-0408">Iron</keyword>
<keyword evidence="5" id="KW-0201">Cytochrome c-type biogenesis</keyword>
<dbReference type="GO" id="GO:0017004">
    <property type="term" value="P:cytochrome complex assembly"/>
    <property type="evidence" value="ECO:0007669"/>
    <property type="project" value="UniProtKB-KW"/>
</dbReference>
<dbReference type="GO" id="GO:0017003">
    <property type="term" value="P:protein-heme linkage"/>
    <property type="evidence" value="ECO:0007669"/>
    <property type="project" value="InterPro"/>
</dbReference>
<organism evidence="12 13">
    <name type="scientific">Candidatus Kutchimonas denitrificans</name>
    <dbReference type="NCBI Taxonomy" id="3056748"/>
    <lineage>
        <taxon>Bacteria</taxon>
        <taxon>Pseudomonadati</taxon>
        <taxon>Gemmatimonadota</taxon>
        <taxon>Gemmatimonadia</taxon>
        <taxon>Candidatus Palauibacterales</taxon>
        <taxon>Candidatus Palauibacteraceae</taxon>
        <taxon>Candidatus Kutchimonas</taxon>
    </lineage>
</organism>
<keyword evidence="6" id="KW-0735">Signal-anchor</keyword>
<keyword evidence="4 10" id="KW-0479">Metal-binding</keyword>
<keyword evidence="2 10" id="KW-0349">Heme</keyword>
<dbReference type="Pfam" id="PF03100">
    <property type="entry name" value="CcmE"/>
    <property type="match status" value="1"/>
</dbReference>
<evidence type="ECO:0000256" key="10">
    <source>
        <dbReference type="PIRSR" id="PIRSR604329-50"/>
    </source>
</evidence>
<dbReference type="PANTHER" id="PTHR34128:SF2">
    <property type="entry name" value="CYTOCHROME C-TYPE BIOGENESIS PROTEIN CCME HOMOLOG, MITOCHONDRIAL"/>
    <property type="match status" value="1"/>
</dbReference>
<dbReference type="InterPro" id="IPR012340">
    <property type="entry name" value="NA-bd_OB-fold"/>
</dbReference>
<dbReference type="Proteomes" id="UP000702544">
    <property type="component" value="Unassembled WGS sequence"/>
</dbReference>
<keyword evidence="3 11" id="KW-0812">Transmembrane</keyword>
<feature type="binding site" description="covalent" evidence="10">
    <location>
        <position position="127"/>
    </location>
    <ligand>
        <name>heme</name>
        <dbReference type="ChEBI" id="CHEBI:30413"/>
    </ligand>
</feature>
<evidence type="ECO:0000256" key="7">
    <source>
        <dbReference type="ARBA" id="ARBA00022989"/>
    </source>
</evidence>
<dbReference type="InterPro" id="IPR036127">
    <property type="entry name" value="CcmE-like_sf"/>
</dbReference>
<comment type="caution">
    <text evidence="12">The sequence shown here is derived from an EMBL/GenBank/DDBJ whole genome shotgun (WGS) entry which is preliminary data.</text>
</comment>
<dbReference type="InterPro" id="IPR004329">
    <property type="entry name" value="CcmE"/>
</dbReference>
<feature type="binding site" description="axial binding residue" evidence="10">
    <location>
        <position position="131"/>
    </location>
    <ligand>
        <name>heme</name>
        <dbReference type="ChEBI" id="CHEBI:30413"/>
    </ligand>
    <ligandPart>
        <name>Fe</name>
        <dbReference type="ChEBI" id="CHEBI:18248"/>
    </ligandPart>
</feature>
<keyword evidence="7 11" id="KW-1133">Transmembrane helix</keyword>
<feature type="transmembrane region" description="Helical" evidence="11">
    <location>
        <begin position="6"/>
        <end position="26"/>
    </location>
</feature>
<keyword evidence="9 11" id="KW-0472">Membrane</keyword>
<reference evidence="12 13" key="1">
    <citation type="submission" date="2020-01" db="EMBL/GenBank/DDBJ databases">
        <title>Genomes assembled from Gulf of Kutch pelagic sediment metagenomes.</title>
        <authorList>
            <person name="Chandrashekar M."/>
            <person name="Mahajan M.S."/>
            <person name="Dave K.J."/>
            <person name="Vatsa P."/>
            <person name="Nathani N.M."/>
        </authorList>
    </citation>
    <scope>NUCLEOTIDE SEQUENCE [LARGE SCALE GENOMIC DNA]</scope>
    <source>
        <strain evidence="12">KS3-K002</strain>
    </source>
</reference>
<gene>
    <name evidence="12" type="ORF">GWO12_03615</name>
</gene>
<dbReference type="PANTHER" id="PTHR34128">
    <property type="entry name" value="CYTOCHROME C-TYPE BIOGENESIS PROTEIN CCME HOMOLOG, MITOCHONDRIAL"/>
    <property type="match status" value="1"/>
</dbReference>
<dbReference type="SUPFAM" id="SSF82093">
    <property type="entry name" value="Heme chaperone CcmE"/>
    <property type="match status" value="1"/>
</dbReference>
<accession>A0AAE4Z717</accession>
<evidence type="ECO:0000256" key="5">
    <source>
        <dbReference type="ARBA" id="ARBA00022748"/>
    </source>
</evidence>